<feature type="region of interest" description="Disordered" evidence="2">
    <location>
        <begin position="82"/>
        <end position="114"/>
    </location>
</feature>
<keyword evidence="3" id="KW-0472">Membrane</keyword>
<feature type="transmembrane region" description="Helical" evidence="3">
    <location>
        <begin position="685"/>
        <end position="710"/>
    </location>
</feature>
<evidence type="ECO:0000313" key="4">
    <source>
        <dbReference type="EMBL" id="CAI0381411.1"/>
    </source>
</evidence>
<dbReference type="PANTHER" id="PTHR31762:SF11">
    <property type="entry name" value="MYOSIN"/>
    <property type="match status" value="1"/>
</dbReference>
<dbReference type="GO" id="GO:0000911">
    <property type="term" value="P:cytokinesis by cell plate formation"/>
    <property type="evidence" value="ECO:0007669"/>
    <property type="project" value="InterPro"/>
</dbReference>
<evidence type="ECO:0000256" key="1">
    <source>
        <dbReference type="SAM" id="Coils"/>
    </source>
</evidence>
<evidence type="ECO:0008006" key="6">
    <source>
        <dbReference type="Google" id="ProtNLM"/>
    </source>
</evidence>
<feature type="compositionally biased region" description="Polar residues" evidence="2">
    <location>
        <begin position="163"/>
        <end position="173"/>
    </location>
</feature>
<feature type="region of interest" description="Disordered" evidence="2">
    <location>
        <begin position="223"/>
        <end position="275"/>
    </location>
</feature>
<comment type="caution">
    <text evidence="4">The sequence shown here is derived from an EMBL/GenBank/DDBJ whole genome shotgun (WGS) entry which is preliminary data.</text>
</comment>
<feature type="compositionally biased region" description="Acidic residues" evidence="2">
    <location>
        <begin position="141"/>
        <end position="150"/>
    </location>
</feature>
<keyword evidence="3" id="KW-1133">Transmembrane helix</keyword>
<protein>
    <recommendedName>
        <fullName evidence="6">Coiled-coil domain-containing protein SCD2</fullName>
    </recommendedName>
</protein>
<dbReference type="AlphaFoldDB" id="A0AAV0H7Y6"/>
<organism evidence="4 5">
    <name type="scientific">Linum tenue</name>
    <dbReference type="NCBI Taxonomy" id="586396"/>
    <lineage>
        <taxon>Eukaryota</taxon>
        <taxon>Viridiplantae</taxon>
        <taxon>Streptophyta</taxon>
        <taxon>Embryophyta</taxon>
        <taxon>Tracheophyta</taxon>
        <taxon>Spermatophyta</taxon>
        <taxon>Magnoliopsida</taxon>
        <taxon>eudicotyledons</taxon>
        <taxon>Gunneridae</taxon>
        <taxon>Pentapetalae</taxon>
        <taxon>rosids</taxon>
        <taxon>fabids</taxon>
        <taxon>Malpighiales</taxon>
        <taxon>Linaceae</taxon>
        <taxon>Linum</taxon>
    </lineage>
</organism>
<evidence type="ECO:0000313" key="5">
    <source>
        <dbReference type="Proteomes" id="UP001154282"/>
    </source>
</evidence>
<accession>A0AAV0H7Y6</accession>
<feature type="region of interest" description="Disordered" evidence="2">
    <location>
        <begin position="135"/>
        <end position="186"/>
    </location>
</feature>
<feature type="compositionally biased region" description="Polar residues" evidence="2">
    <location>
        <begin position="225"/>
        <end position="237"/>
    </location>
</feature>
<feature type="coiled-coil region" evidence="1">
    <location>
        <begin position="293"/>
        <end position="369"/>
    </location>
</feature>
<dbReference type="EMBL" id="CAMGYJ010000002">
    <property type="protein sequence ID" value="CAI0381411.1"/>
    <property type="molecule type" value="Genomic_DNA"/>
</dbReference>
<evidence type="ECO:0000256" key="2">
    <source>
        <dbReference type="SAM" id="MobiDB-lite"/>
    </source>
</evidence>
<dbReference type="PANTHER" id="PTHR31762">
    <property type="entry name" value="FAS-BINDING FACTOR-LIKE PROTEIN"/>
    <property type="match status" value="1"/>
</dbReference>
<reference evidence="4" key="1">
    <citation type="submission" date="2022-08" db="EMBL/GenBank/DDBJ databases">
        <authorList>
            <person name="Gutierrez-Valencia J."/>
        </authorList>
    </citation>
    <scope>NUCLEOTIDE SEQUENCE</scope>
</reference>
<keyword evidence="1" id="KW-0175">Coiled coil</keyword>
<feature type="non-terminal residue" evidence="4">
    <location>
        <position position="1"/>
    </location>
</feature>
<keyword evidence="5" id="KW-1185">Reference proteome</keyword>
<proteinExistence type="predicted"/>
<dbReference type="InterPro" id="IPR040321">
    <property type="entry name" value="SCD2-like"/>
</dbReference>
<keyword evidence="3" id="KW-0812">Transmembrane</keyword>
<feature type="compositionally biased region" description="Low complexity" evidence="2">
    <location>
        <begin position="174"/>
        <end position="186"/>
    </location>
</feature>
<dbReference type="Proteomes" id="UP001154282">
    <property type="component" value="Unassembled WGS sequence"/>
</dbReference>
<gene>
    <name evidence="4" type="ORF">LITE_LOCUS3144</name>
</gene>
<name>A0AAV0H7Y6_9ROSI</name>
<sequence length="715" mass="78798">SSHTHTAAAVAEHRHCATCSTSFPFSLLFCLFAWIDSPPFLSASPLRSSSLSQHATPPLASILLSQATTMNRSRTQSPVYARQWGSDSGAGVSPVMSPSRIPHHARSSSASSGLSTIKRNQNFAAKAAAQRLAQVMASQTADDDDDDPDDLDFRYSAPPPLSISRTSAASNATAHPAPRIARSPSPAVNPLAISRFNLYLLFASRLNCLMPAVLIPRNIAEETPSVRSTSAGRSATSLRAAAPPVPPSKGSLRTAVSLPPPLEPPKNGFRDRKRFSSDEVLFNSKDSGDQRESSALRDELDMLQEENESMVEKLRFEEERCQEAEDRVRELEKQVAALGEGVSLEAKLMSRKEAALRQREAALKDAKQNAVDKEIATVRTEIQTAKDEASVVLRQLHGAESEVKALRSMTQRVVLTQKEMEEVVLKRCWLARYWGLAAKYGICADVAVPKHEYWSSLAPLPFEIVLSAGQKAKEECWDKGGDYGEKEKRSKLAPDLSDLTGEGNIESMLSVEMGLKELASLKVEEAIVLALAQQRRANSVRQSVTGMCFLIFFLLRSELKSPGDPKYMEAFELSPEESEDVLFKEAWLTYFWGRAKANGVEEEIAKERLQSWINRSRHSPSSYDAVDGIGARSDGAEEVGVGVSAMGSIAKRDRGSRQLFTEIAKARPKERSYSVSIKVRCFYSFLFRVKIVAMPISVYYIHVMVVNLTVTCKHK</sequence>
<evidence type="ECO:0000256" key="3">
    <source>
        <dbReference type="SAM" id="Phobius"/>
    </source>
</evidence>